<feature type="domain" description="PAS" evidence="15">
    <location>
        <begin position="265"/>
        <end position="336"/>
    </location>
</feature>
<dbReference type="RefSeq" id="WP_264851224.1">
    <property type="nucleotide sequence ID" value="NZ_BRXR01000001.1"/>
</dbReference>
<dbReference type="Gene3D" id="3.30.565.10">
    <property type="entry name" value="Histidine kinase-like ATPase, C-terminal domain"/>
    <property type="match status" value="1"/>
</dbReference>
<feature type="domain" description="Histidine kinase" evidence="14">
    <location>
        <begin position="392"/>
        <end position="610"/>
    </location>
</feature>
<feature type="transmembrane region" description="Helical" evidence="13">
    <location>
        <begin position="12"/>
        <end position="32"/>
    </location>
</feature>
<dbReference type="CDD" id="cd06225">
    <property type="entry name" value="HAMP"/>
    <property type="match status" value="1"/>
</dbReference>
<dbReference type="EMBL" id="BRXR01000001">
    <property type="protein sequence ID" value="GLC31905.1"/>
    <property type="molecule type" value="Genomic_DNA"/>
</dbReference>
<dbReference type="SMART" id="SM00387">
    <property type="entry name" value="HATPase_c"/>
    <property type="match status" value="1"/>
</dbReference>
<dbReference type="SUPFAM" id="SSF47384">
    <property type="entry name" value="Homodimeric domain of signal transducing histidine kinase"/>
    <property type="match status" value="1"/>
</dbReference>
<dbReference type="PANTHER" id="PTHR42878:SF7">
    <property type="entry name" value="SENSOR HISTIDINE KINASE GLRK"/>
    <property type="match status" value="1"/>
</dbReference>
<evidence type="ECO:0000259" key="14">
    <source>
        <dbReference type="PROSITE" id="PS50109"/>
    </source>
</evidence>
<dbReference type="CDD" id="cd00082">
    <property type="entry name" value="HisKA"/>
    <property type="match status" value="1"/>
</dbReference>
<dbReference type="InterPro" id="IPR005467">
    <property type="entry name" value="His_kinase_dom"/>
</dbReference>
<comment type="catalytic activity">
    <reaction evidence="1">
        <text>ATP + protein L-histidine = ADP + protein N-phospho-L-histidine.</text>
        <dbReference type="EC" id="2.7.13.3"/>
    </reaction>
</comment>
<dbReference type="PROSITE" id="PS50112">
    <property type="entry name" value="PAS"/>
    <property type="match status" value="1"/>
</dbReference>
<evidence type="ECO:0000256" key="11">
    <source>
        <dbReference type="ARBA" id="ARBA00023012"/>
    </source>
</evidence>
<keyword evidence="9" id="KW-0067">ATP-binding</keyword>
<organism evidence="17 18">
    <name type="scientific">Clostridium omnivorum</name>
    <dbReference type="NCBI Taxonomy" id="1604902"/>
    <lineage>
        <taxon>Bacteria</taxon>
        <taxon>Bacillati</taxon>
        <taxon>Bacillota</taxon>
        <taxon>Clostridia</taxon>
        <taxon>Eubacteriales</taxon>
        <taxon>Clostridiaceae</taxon>
        <taxon>Clostridium</taxon>
    </lineage>
</organism>
<dbReference type="PANTHER" id="PTHR42878">
    <property type="entry name" value="TWO-COMPONENT HISTIDINE KINASE"/>
    <property type="match status" value="1"/>
</dbReference>
<dbReference type="PROSITE" id="PS50885">
    <property type="entry name" value="HAMP"/>
    <property type="match status" value="1"/>
</dbReference>
<dbReference type="Gene3D" id="6.10.340.10">
    <property type="match status" value="1"/>
</dbReference>
<dbReference type="Pfam" id="PF00512">
    <property type="entry name" value="HisKA"/>
    <property type="match status" value="1"/>
</dbReference>
<dbReference type="GO" id="GO:0016301">
    <property type="term" value="F:kinase activity"/>
    <property type="evidence" value="ECO:0007669"/>
    <property type="project" value="UniProtKB-KW"/>
</dbReference>
<keyword evidence="5" id="KW-0808">Transferase</keyword>
<dbReference type="SUPFAM" id="SSF158472">
    <property type="entry name" value="HAMP domain-like"/>
    <property type="match status" value="1"/>
</dbReference>
<accession>A0ABQ5N9H6</accession>
<comment type="caution">
    <text evidence="17">The sequence shown here is derived from an EMBL/GenBank/DDBJ whole genome shotgun (WGS) entry which is preliminary data.</text>
</comment>
<dbReference type="InterPro" id="IPR024478">
    <property type="entry name" value="HlyB_4HB_MCP"/>
</dbReference>
<evidence type="ECO:0000256" key="6">
    <source>
        <dbReference type="ARBA" id="ARBA00022692"/>
    </source>
</evidence>
<evidence type="ECO:0000259" key="16">
    <source>
        <dbReference type="PROSITE" id="PS50885"/>
    </source>
</evidence>
<dbReference type="PROSITE" id="PS50109">
    <property type="entry name" value="HIS_KIN"/>
    <property type="match status" value="1"/>
</dbReference>
<dbReference type="SUPFAM" id="SSF55874">
    <property type="entry name" value="ATPase domain of HSP90 chaperone/DNA topoisomerase II/histidine kinase"/>
    <property type="match status" value="1"/>
</dbReference>
<evidence type="ECO:0000256" key="10">
    <source>
        <dbReference type="ARBA" id="ARBA00022989"/>
    </source>
</evidence>
<dbReference type="Pfam" id="PF00989">
    <property type="entry name" value="PAS"/>
    <property type="match status" value="1"/>
</dbReference>
<dbReference type="InterPro" id="IPR004358">
    <property type="entry name" value="Sig_transdc_His_kin-like_C"/>
</dbReference>
<dbReference type="InterPro" id="IPR036890">
    <property type="entry name" value="HATPase_C_sf"/>
</dbReference>
<dbReference type="InterPro" id="IPR013767">
    <property type="entry name" value="PAS_fold"/>
</dbReference>
<dbReference type="SMART" id="SM00388">
    <property type="entry name" value="HisKA"/>
    <property type="match status" value="1"/>
</dbReference>
<dbReference type="Pfam" id="PF02518">
    <property type="entry name" value="HATPase_c"/>
    <property type="match status" value="1"/>
</dbReference>
<dbReference type="InterPro" id="IPR000014">
    <property type="entry name" value="PAS"/>
</dbReference>
<dbReference type="CDD" id="cd16922">
    <property type="entry name" value="HATPase_EvgS-ArcB-TorS-like"/>
    <property type="match status" value="1"/>
</dbReference>
<reference evidence="17 18" key="1">
    <citation type="journal article" date="2024" name="Int. J. Syst. Evol. Microbiol.">
        <title>Clostridium omnivorum sp. nov., isolated from anoxic soil under the treatment of reductive soil disinfestation.</title>
        <authorList>
            <person name="Ueki A."/>
            <person name="Tonouchi A."/>
            <person name="Kaku N."/>
            <person name="Honma S."/>
            <person name="Ueki K."/>
        </authorList>
    </citation>
    <scope>NUCLEOTIDE SEQUENCE [LARGE SCALE GENOMIC DNA]</scope>
    <source>
        <strain evidence="17 18">E14</strain>
    </source>
</reference>
<dbReference type="InterPro" id="IPR003661">
    <property type="entry name" value="HisK_dim/P_dom"/>
</dbReference>
<sequence>MIRTLKAKFSVVYLLLFVITLIIGVVSAFNIYNLEKSINGLMVDNYRSIRAGNEMLEALENENSSILTYINISRNKGIEDFYKYSNTFYNEYYVEANNITEKGEKELVEKINKSNVRYLQLFSKLQEMSASNDTSIVEFYNTQVTPEFNNLRDLISKLVLLNEKSMFDSKDIVTHDAQNSMYIILTLSAIGIVIGFILSLFSLKKFLSPLYALRENMKAVKEGNINQQTSIETNDEIGELSIEFNNMTKRLQQFEHSTLGRVIAEKNKSIAIVKSISDPIIVLDTNYKVLLINNALEKLFNTKEENALNKYFLEVITNGELYDYIQHAYNSQVEVSENKIMYFELNDEDYYFNVIVTVLKDSEDKAVGMVVLFQNITGIKQIEKMKSDFIATVSHEFKTPLTSLMMGTSLINEESVGSLNEEQKNIISAVKEDSERLLNLVENLLSLSLVESTNGIFNIEPNFINNIIENSISGFTEQANSLGVDIIYKSDSNLPKVNADFEKVTWVINNLISNALKFTKKGGSIYISSFISQDRLCVFVKDTGIGIPEEYREKIFDKFVQVKGSDTVANGTGLGLAISKEIIEAHGGEIWCESELGVGSKFIFTLPLAE</sequence>
<comment type="subcellular location">
    <subcellularLocation>
        <location evidence="2">Membrane</location>
        <topology evidence="2">Multi-pass membrane protein</topology>
    </subcellularLocation>
</comment>
<evidence type="ECO:0000259" key="15">
    <source>
        <dbReference type="PROSITE" id="PS50112"/>
    </source>
</evidence>
<dbReference type="Pfam" id="PF12729">
    <property type="entry name" value="4HB_MCP_1"/>
    <property type="match status" value="1"/>
</dbReference>
<evidence type="ECO:0000256" key="13">
    <source>
        <dbReference type="SAM" id="Phobius"/>
    </source>
</evidence>
<name>A0ABQ5N9H6_9CLOT</name>
<dbReference type="Gene3D" id="3.30.450.20">
    <property type="entry name" value="PAS domain"/>
    <property type="match status" value="1"/>
</dbReference>
<gene>
    <name evidence="17" type="ORF">bsdE14_33150</name>
</gene>
<evidence type="ECO:0000256" key="3">
    <source>
        <dbReference type="ARBA" id="ARBA00012438"/>
    </source>
</evidence>
<dbReference type="Pfam" id="PF00672">
    <property type="entry name" value="HAMP"/>
    <property type="match status" value="1"/>
</dbReference>
<evidence type="ECO:0000256" key="1">
    <source>
        <dbReference type="ARBA" id="ARBA00000085"/>
    </source>
</evidence>
<evidence type="ECO:0000313" key="18">
    <source>
        <dbReference type="Proteomes" id="UP001208567"/>
    </source>
</evidence>
<feature type="domain" description="HAMP" evidence="16">
    <location>
        <begin position="204"/>
        <end position="256"/>
    </location>
</feature>
<evidence type="ECO:0000256" key="5">
    <source>
        <dbReference type="ARBA" id="ARBA00022679"/>
    </source>
</evidence>
<keyword evidence="10 13" id="KW-1133">Transmembrane helix</keyword>
<dbReference type="SMART" id="SM00304">
    <property type="entry name" value="HAMP"/>
    <property type="match status" value="1"/>
</dbReference>
<evidence type="ECO:0000256" key="4">
    <source>
        <dbReference type="ARBA" id="ARBA00022553"/>
    </source>
</evidence>
<evidence type="ECO:0000256" key="8">
    <source>
        <dbReference type="ARBA" id="ARBA00022777"/>
    </source>
</evidence>
<evidence type="ECO:0000256" key="12">
    <source>
        <dbReference type="ARBA" id="ARBA00023136"/>
    </source>
</evidence>
<dbReference type="PRINTS" id="PR00344">
    <property type="entry name" value="BCTRLSENSOR"/>
</dbReference>
<dbReference type="EC" id="2.7.13.3" evidence="3"/>
<keyword evidence="6 13" id="KW-0812">Transmembrane</keyword>
<dbReference type="SMART" id="SM00091">
    <property type="entry name" value="PAS"/>
    <property type="match status" value="1"/>
</dbReference>
<evidence type="ECO:0000256" key="9">
    <source>
        <dbReference type="ARBA" id="ARBA00022840"/>
    </source>
</evidence>
<feature type="transmembrane region" description="Helical" evidence="13">
    <location>
        <begin position="181"/>
        <end position="203"/>
    </location>
</feature>
<keyword evidence="8 17" id="KW-0418">Kinase</keyword>
<keyword evidence="12 13" id="KW-0472">Membrane</keyword>
<dbReference type="CDD" id="cd00130">
    <property type="entry name" value="PAS"/>
    <property type="match status" value="1"/>
</dbReference>
<evidence type="ECO:0000256" key="2">
    <source>
        <dbReference type="ARBA" id="ARBA00004141"/>
    </source>
</evidence>
<dbReference type="Gene3D" id="1.10.287.130">
    <property type="match status" value="1"/>
</dbReference>
<evidence type="ECO:0000313" key="17">
    <source>
        <dbReference type="EMBL" id="GLC31905.1"/>
    </source>
</evidence>
<dbReference type="InterPro" id="IPR035965">
    <property type="entry name" value="PAS-like_dom_sf"/>
</dbReference>
<dbReference type="InterPro" id="IPR003594">
    <property type="entry name" value="HATPase_dom"/>
</dbReference>
<keyword evidence="7" id="KW-0547">Nucleotide-binding</keyword>
<dbReference type="InterPro" id="IPR003660">
    <property type="entry name" value="HAMP_dom"/>
</dbReference>
<keyword evidence="4" id="KW-0597">Phosphoprotein</keyword>
<dbReference type="Proteomes" id="UP001208567">
    <property type="component" value="Unassembled WGS sequence"/>
</dbReference>
<evidence type="ECO:0000256" key="7">
    <source>
        <dbReference type="ARBA" id="ARBA00022741"/>
    </source>
</evidence>
<protein>
    <recommendedName>
        <fullName evidence="3">histidine kinase</fullName>
        <ecNumber evidence="3">2.7.13.3</ecNumber>
    </recommendedName>
</protein>
<dbReference type="InterPro" id="IPR050351">
    <property type="entry name" value="BphY/WalK/GraS-like"/>
</dbReference>
<proteinExistence type="predicted"/>
<dbReference type="SUPFAM" id="SSF55785">
    <property type="entry name" value="PYP-like sensor domain (PAS domain)"/>
    <property type="match status" value="1"/>
</dbReference>
<keyword evidence="18" id="KW-1185">Reference proteome</keyword>
<dbReference type="NCBIfam" id="TIGR00229">
    <property type="entry name" value="sensory_box"/>
    <property type="match status" value="1"/>
</dbReference>
<dbReference type="InterPro" id="IPR036097">
    <property type="entry name" value="HisK_dim/P_sf"/>
</dbReference>
<keyword evidence="11" id="KW-0902">Two-component regulatory system</keyword>